<gene>
    <name evidence="2" type="primary">mcrB_2</name>
    <name evidence="2" type="ORF">NCTC13098_06460</name>
</gene>
<dbReference type="GO" id="GO:0016887">
    <property type="term" value="F:ATP hydrolysis activity"/>
    <property type="evidence" value="ECO:0007669"/>
    <property type="project" value="InterPro"/>
</dbReference>
<evidence type="ECO:0000259" key="1">
    <source>
        <dbReference type="SMART" id="SM00382"/>
    </source>
</evidence>
<dbReference type="REBASE" id="284454">
    <property type="entry name" value="Rte13098McrBCP"/>
</dbReference>
<dbReference type="EMBL" id="LR131271">
    <property type="protein sequence ID" value="VDR30031.1"/>
    <property type="molecule type" value="Genomic_DNA"/>
</dbReference>
<dbReference type="InterPro" id="IPR027417">
    <property type="entry name" value="P-loop_NTPase"/>
</dbReference>
<dbReference type="AlphaFoldDB" id="A0A3P8KRJ3"/>
<keyword evidence="2" id="KW-0378">Hydrolase</keyword>
<dbReference type="InterPro" id="IPR052934">
    <property type="entry name" value="Methyl-DNA_Rec/Restrict_Enz"/>
</dbReference>
<dbReference type="KEGG" id="rtg:NCTC13098_06460"/>
<name>A0A3P8KRJ3_RAOTE</name>
<evidence type="ECO:0000313" key="2">
    <source>
        <dbReference type="EMBL" id="VDR30031.1"/>
    </source>
</evidence>
<protein>
    <submittedName>
        <fullName evidence="2">5-methylcytosine-specific restriction enzyme B</fullName>
        <ecNumber evidence="2">3.1.21.-</ecNumber>
    </submittedName>
</protein>
<proteinExistence type="predicted"/>
<dbReference type="PANTHER" id="PTHR37291:SF1">
    <property type="entry name" value="TYPE IV METHYL-DIRECTED RESTRICTION ENZYME ECOKMCRB SUBUNIT"/>
    <property type="match status" value="1"/>
</dbReference>
<reference evidence="2 3" key="1">
    <citation type="submission" date="2018-12" db="EMBL/GenBank/DDBJ databases">
        <authorList>
            <consortium name="Pathogen Informatics"/>
        </authorList>
    </citation>
    <scope>NUCLEOTIDE SEQUENCE [LARGE SCALE GENOMIC DNA]</scope>
    <source>
        <strain evidence="2 3">NCTC13098</strain>
    </source>
</reference>
<accession>A0A3P8KRJ3</accession>
<evidence type="ECO:0000313" key="3">
    <source>
        <dbReference type="Proteomes" id="UP000274346"/>
    </source>
</evidence>
<dbReference type="SMART" id="SM00382">
    <property type="entry name" value="AAA"/>
    <property type="match status" value="1"/>
</dbReference>
<dbReference type="InterPro" id="IPR003593">
    <property type="entry name" value="AAA+_ATPase"/>
</dbReference>
<feature type="domain" description="AAA+ ATPase" evidence="1">
    <location>
        <begin position="232"/>
        <end position="537"/>
    </location>
</feature>
<sequence>MESHQQTLALFFKSLTQKNGEFDPEWGAGYRDMTSRVQRENPDFSHRTIQDLWYTRDNRVASLKQGGMSYEEFTQAQDQLRELTKIIASGCTAENFDRAYQFLQQLKEYGIVKKFYRALLCRTFSAFYPDQLTSIIKEDVFFRVYNYCNNKFNLGLPEDYSWDTATWFRLNLLLKKELQQQLHDEQDDIELNMSLWHLYNLEIAEESNVAIEASITESTTAEQDDEPIDILPPKNLILYGPPGTGKTYKTIEIAVRACEPQAFSRLDGKERTERRVELKKLYDALVEEKRVRFITFHQSFGYEEFIEGLRAETSDDGSVRYDIKPGVFKQICEDASFGDSGMQLALDEAVEKLKEQCAEQNGVTLKTTNGSMFKVTYANNSTFRIFPSQSKNDRLESGYPASIENIRRLYQGETENIYNISYVRGILNYLIHHFNIPATPRAITAKKKQNYVLIIDEINRGNISKIFGELITLIETSKRAGEAEALSVSLPYSAKPFSVPGNLFIVGTMNTADRSLTALDTALRRRFEFEALMPDASVLNDTHIHGIDLKALLITLNARIQALYDSEHTLGHAFFIPVVQAKDNPVEALKRLKRVMKNKVLPLLEEYFYNDWQKIRLVLGDNQKADQTLRFIRSVANQNDVSTLFGQTAIEDLEEAGVSYQLCKDNDPVWDNPQAYQQIYQPQAKAAEQR</sequence>
<dbReference type="EC" id="3.1.21.-" evidence="2"/>
<dbReference type="Gene3D" id="3.40.50.300">
    <property type="entry name" value="P-loop containing nucleotide triphosphate hydrolases"/>
    <property type="match status" value="2"/>
</dbReference>
<organism evidence="2 3">
    <name type="scientific">Raoultella terrigena</name>
    <name type="common">Klebsiella terrigena</name>
    <dbReference type="NCBI Taxonomy" id="577"/>
    <lineage>
        <taxon>Bacteria</taxon>
        <taxon>Pseudomonadati</taxon>
        <taxon>Pseudomonadota</taxon>
        <taxon>Gammaproteobacteria</taxon>
        <taxon>Enterobacterales</taxon>
        <taxon>Enterobacteriaceae</taxon>
        <taxon>Klebsiella/Raoultella group</taxon>
        <taxon>Raoultella</taxon>
    </lineage>
</organism>
<dbReference type="Pfam" id="PF07728">
    <property type="entry name" value="AAA_5"/>
    <property type="match status" value="1"/>
</dbReference>
<dbReference type="GO" id="GO:0005524">
    <property type="term" value="F:ATP binding"/>
    <property type="evidence" value="ECO:0007669"/>
    <property type="project" value="InterPro"/>
</dbReference>
<dbReference type="Proteomes" id="UP000274346">
    <property type="component" value="Chromosome"/>
</dbReference>
<dbReference type="SUPFAM" id="SSF52540">
    <property type="entry name" value="P-loop containing nucleoside triphosphate hydrolases"/>
    <property type="match status" value="1"/>
</dbReference>
<dbReference type="InterPro" id="IPR011704">
    <property type="entry name" value="ATPase_dyneun-rel_AAA"/>
</dbReference>
<dbReference type="PANTHER" id="PTHR37291">
    <property type="entry name" value="5-METHYLCYTOSINE-SPECIFIC RESTRICTION ENZYME B"/>
    <property type="match status" value="1"/>
</dbReference>